<keyword evidence="4" id="KW-0238">DNA-binding</keyword>
<gene>
    <name evidence="8" type="ORF">U2F25_22575</name>
</gene>
<evidence type="ECO:0000256" key="3">
    <source>
        <dbReference type="ARBA" id="ARBA00022578"/>
    </source>
</evidence>
<keyword evidence="9" id="KW-1185">Reference proteome</keyword>
<comment type="similarity">
    <text evidence="1">In the C-terminal section; belongs to the transposase 35 family.</text>
</comment>
<dbReference type="PANTHER" id="PTHR30405:SF25">
    <property type="entry name" value="RNA-GUIDED DNA ENDONUCLEASE INSQ-RELATED"/>
    <property type="match status" value="1"/>
</dbReference>
<dbReference type="PANTHER" id="PTHR30405">
    <property type="entry name" value="TRANSPOSASE"/>
    <property type="match status" value="1"/>
</dbReference>
<dbReference type="RefSeq" id="WP_322442043.1">
    <property type="nucleotide sequence ID" value="NZ_JAXOTQ010000029.1"/>
</dbReference>
<dbReference type="InterPro" id="IPR001959">
    <property type="entry name" value="Transposase"/>
</dbReference>
<reference evidence="8 9" key="1">
    <citation type="submission" date="2023-12" db="EMBL/GenBank/DDBJ databases">
        <title>Micromonospora sp. nov., isolated from Atacama Desert.</title>
        <authorList>
            <person name="Carro L."/>
            <person name="Golinska P."/>
            <person name="Klenk H.-P."/>
            <person name="Goodfellow M."/>
        </authorList>
    </citation>
    <scope>NUCLEOTIDE SEQUENCE [LARGE SCALE GENOMIC DNA]</scope>
    <source>
        <strain evidence="8 9">4G53</strain>
    </source>
</reference>
<evidence type="ECO:0000313" key="9">
    <source>
        <dbReference type="Proteomes" id="UP001290101"/>
    </source>
</evidence>
<evidence type="ECO:0000256" key="1">
    <source>
        <dbReference type="ARBA" id="ARBA00008761"/>
    </source>
</evidence>
<accession>A0ABU5JI41</accession>
<dbReference type="Pfam" id="PF01385">
    <property type="entry name" value="OrfB_IS605"/>
    <property type="match status" value="1"/>
</dbReference>
<keyword evidence="3" id="KW-0815">Transposition</keyword>
<comment type="caution">
    <text evidence="8">The sequence shown here is derived from an EMBL/GenBank/DDBJ whole genome shotgun (WGS) entry which is preliminary data.</text>
</comment>
<name>A0ABU5JI41_9ACTN</name>
<evidence type="ECO:0000259" key="6">
    <source>
        <dbReference type="Pfam" id="PF01385"/>
    </source>
</evidence>
<evidence type="ECO:0000256" key="4">
    <source>
        <dbReference type="ARBA" id="ARBA00023125"/>
    </source>
</evidence>
<evidence type="ECO:0000256" key="2">
    <source>
        <dbReference type="ARBA" id="ARBA00011044"/>
    </source>
</evidence>
<dbReference type="InterPro" id="IPR051399">
    <property type="entry name" value="RNA-guided_DNA_endo/Transpos"/>
</dbReference>
<dbReference type="EMBL" id="JAXOTQ010000029">
    <property type="protein sequence ID" value="MDZ5492221.1"/>
    <property type="molecule type" value="Genomic_DNA"/>
</dbReference>
<evidence type="ECO:0000256" key="5">
    <source>
        <dbReference type="ARBA" id="ARBA00023172"/>
    </source>
</evidence>
<feature type="domain" description="Probable transposase IS891/IS1136/IS1341" evidence="6">
    <location>
        <begin position="31"/>
        <end position="133"/>
    </location>
</feature>
<comment type="similarity">
    <text evidence="2">In the N-terminal section; belongs to the transposase 2 family.</text>
</comment>
<dbReference type="InterPro" id="IPR010095">
    <property type="entry name" value="Cas12f1-like_TNB"/>
</dbReference>
<protein>
    <submittedName>
        <fullName evidence="8">Transposase</fullName>
    </submittedName>
</protein>
<proteinExistence type="inferred from homology"/>
<dbReference type="Proteomes" id="UP001290101">
    <property type="component" value="Unassembled WGS sequence"/>
</dbReference>
<evidence type="ECO:0000259" key="7">
    <source>
        <dbReference type="Pfam" id="PF07282"/>
    </source>
</evidence>
<keyword evidence="5" id="KW-0233">DNA recombination</keyword>
<organism evidence="8 9">
    <name type="scientific">Micromonospora sicca</name>
    <dbReference type="NCBI Taxonomy" id="2202420"/>
    <lineage>
        <taxon>Bacteria</taxon>
        <taxon>Bacillati</taxon>
        <taxon>Actinomycetota</taxon>
        <taxon>Actinomycetes</taxon>
        <taxon>Micromonosporales</taxon>
        <taxon>Micromonosporaceae</taxon>
        <taxon>Micromonospora</taxon>
    </lineage>
</organism>
<dbReference type="Pfam" id="PF07282">
    <property type="entry name" value="Cas12f1-like_TNB"/>
    <property type="match status" value="1"/>
</dbReference>
<dbReference type="NCBIfam" id="NF040570">
    <property type="entry name" value="guided_TnpB"/>
    <property type="match status" value="1"/>
</dbReference>
<feature type="domain" description="Cas12f1-like TNB" evidence="7">
    <location>
        <begin position="160"/>
        <end position="226"/>
    </location>
</feature>
<evidence type="ECO:0000313" key="8">
    <source>
        <dbReference type="EMBL" id="MDZ5492221.1"/>
    </source>
</evidence>
<sequence length="239" mass="25892">MSTVQGRRLVQHQREGRRWYAVLACGDVPAEPLTATSSAVGIDMGVASFLTTSDGVQIDNPRYLAASADRLAALARRKRGSNRRCKAREQVAALHAKVRRQRRDHAHKTALWLVRQHDLIAHEDLRIANMIRSARGTNDAPGVNVAAKAGLNRSILDAGWGMFLAILSAKAESAGRTIIAVDPRNTSRTCPRCGHCAKENRITQADFRCVRCGYAAHADLVGASNVLRAGLARQAATAV</sequence>